<evidence type="ECO:0000256" key="2">
    <source>
        <dbReference type="ARBA" id="ARBA00023133"/>
    </source>
</evidence>
<dbReference type="GO" id="GO:0046872">
    <property type="term" value="F:metal ion binding"/>
    <property type="evidence" value="ECO:0007669"/>
    <property type="project" value="UniProtKB-KW"/>
</dbReference>
<dbReference type="EMBL" id="JAEKNN010000012">
    <property type="protein sequence ID" value="MBJ7608418.1"/>
    <property type="molecule type" value="Genomic_DNA"/>
</dbReference>
<keyword evidence="2 6" id="KW-0350">Heme biosynthesis</keyword>
<keyword evidence="4 6" id="KW-0627">Porphyrin biosynthesis</keyword>
<comment type="pathway">
    <text evidence="6">Porphyrin-containing compound metabolism; protoheme biosynthesis; protoheme from protoporphyrin-IX: step 1/1.</text>
</comment>
<evidence type="ECO:0000256" key="4">
    <source>
        <dbReference type="ARBA" id="ARBA00023244"/>
    </source>
</evidence>
<comment type="similarity">
    <text evidence="6 7">Belongs to the ferrochelatase family.</text>
</comment>
<feature type="binding site" evidence="6">
    <location>
        <position position="183"/>
    </location>
    <ligand>
        <name>Fe(2+)</name>
        <dbReference type="ChEBI" id="CHEBI:29033"/>
    </ligand>
</feature>
<sequence>MGHRRVGVLLLTFGSAVTSADVPEYLRSVLGGREPSAALITEFCRRFDIIGRSPLIDITLDQAAALERLLGERHGQESFRVAAGMLHSAPRVAEALRTVTEESVDRVVVVVLAPQYSPLVLGGYQRAIDSCAADVAPGVPVSVAGAWHLTGSWISSLSEAVRAALGRFEPETRPRVGVVFTAHSLPRPVVDRDPGYLNQIDETIAAVAERAGLAPGTWVFAFQSAGHTPQEWLTPDLTDVLPGLRASGAGDVLVVPVQFVADHLEILYDLDVAAAEQARAAGLGYHRIAMPNADARFIAALAEVVERELAAAAV</sequence>
<reference evidence="8 9" key="1">
    <citation type="submission" date="2020-10" db="EMBL/GenBank/DDBJ databases">
        <title>Ca. Dormibacterota MAGs.</title>
        <authorList>
            <person name="Montgomery K."/>
        </authorList>
    </citation>
    <scope>NUCLEOTIDE SEQUENCE [LARGE SCALE GENOMIC DNA]</scope>
    <source>
        <strain evidence="8">Mitchell_Peninsula_5</strain>
    </source>
</reference>
<dbReference type="SUPFAM" id="SSF53800">
    <property type="entry name" value="Chelatase"/>
    <property type="match status" value="1"/>
</dbReference>
<protein>
    <recommendedName>
        <fullName evidence="6">Ferrochelatase</fullName>
        <ecNumber evidence="6">4.98.1.1</ecNumber>
    </recommendedName>
    <alternativeName>
        <fullName evidence="6">Heme synthase</fullName>
    </alternativeName>
    <alternativeName>
        <fullName evidence="6">Protoheme ferro-lyase</fullName>
    </alternativeName>
</protein>
<evidence type="ECO:0000313" key="8">
    <source>
        <dbReference type="EMBL" id="MBJ7608418.1"/>
    </source>
</evidence>
<comment type="catalytic activity">
    <reaction evidence="5">
        <text>Fe-coproporphyrin III + 2 H(+) = coproporphyrin III + Fe(2+)</text>
        <dbReference type="Rhea" id="RHEA:49572"/>
        <dbReference type="ChEBI" id="CHEBI:15378"/>
        <dbReference type="ChEBI" id="CHEBI:29033"/>
        <dbReference type="ChEBI" id="CHEBI:68438"/>
        <dbReference type="ChEBI" id="CHEBI:131725"/>
        <dbReference type="EC" id="4.99.1.9"/>
    </reaction>
    <physiologicalReaction direction="right-to-left" evidence="5">
        <dbReference type="Rhea" id="RHEA:49574"/>
    </physiologicalReaction>
</comment>
<dbReference type="Gene3D" id="3.40.50.1400">
    <property type="match status" value="2"/>
</dbReference>
<dbReference type="Pfam" id="PF00762">
    <property type="entry name" value="Ferrochelatase"/>
    <property type="match status" value="1"/>
</dbReference>
<keyword evidence="6" id="KW-0963">Cytoplasm</keyword>
<dbReference type="InterPro" id="IPR033644">
    <property type="entry name" value="Ferrochelatase_C"/>
</dbReference>
<comment type="catalytic activity">
    <reaction evidence="6">
        <text>heme b + 2 H(+) = protoporphyrin IX + Fe(2+)</text>
        <dbReference type="Rhea" id="RHEA:22584"/>
        <dbReference type="ChEBI" id="CHEBI:15378"/>
        <dbReference type="ChEBI" id="CHEBI:29033"/>
        <dbReference type="ChEBI" id="CHEBI:57306"/>
        <dbReference type="ChEBI" id="CHEBI:60344"/>
        <dbReference type="EC" id="4.98.1.1"/>
    </reaction>
</comment>
<feature type="binding site" evidence="6">
    <location>
        <position position="265"/>
    </location>
    <ligand>
        <name>Fe(2+)</name>
        <dbReference type="ChEBI" id="CHEBI:29033"/>
    </ligand>
</feature>
<proteinExistence type="inferred from homology"/>
<dbReference type="GO" id="GO:0006783">
    <property type="term" value="P:heme biosynthetic process"/>
    <property type="evidence" value="ECO:0007669"/>
    <property type="project" value="UniProtKB-UniRule"/>
</dbReference>
<evidence type="ECO:0000256" key="3">
    <source>
        <dbReference type="ARBA" id="ARBA00023239"/>
    </source>
</evidence>
<comment type="caution">
    <text evidence="8">The sequence shown here is derived from an EMBL/GenBank/DDBJ whole genome shotgun (WGS) entry which is preliminary data.</text>
</comment>
<dbReference type="InterPro" id="IPR001015">
    <property type="entry name" value="Ferrochelatase"/>
</dbReference>
<dbReference type="PANTHER" id="PTHR11108:SF1">
    <property type="entry name" value="FERROCHELATASE, MITOCHONDRIAL"/>
    <property type="match status" value="1"/>
</dbReference>
<evidence type="ECO:0000256" key="7">
    <source>
        <dbReference type="RuleBase" id="RU004185"/>
    </source>
</evidence>
<dbReference type="PANTHER" id="PTHR11108">
    <property type="entry name" value="FERROCHELATASE"/>
    <property type="match status" value="1"/>
</dbReference>
<dbReference type="EC" id="4.98.1.1" evidence="6"/>
<keyword evidence="3 6" id="KW-0456">Lyase</keyword>
<dbReference type="AlphaFoldDB" id="A0A934KKF7"/>
<organism evidence="8 9">
    <name type="scientific">Candidatus Amunia macphersoniae</name>
    <dbReference type="NCBI Taxonomy" id="3127014"/>
    <lineage>
        <taxon>Bacteria</taxon>
        <taxon>Bacillati</taxon>
        <taxon>Candidatus Dormiibacterota</taxon>
        <taxon>Candidatus Dormibacteria</taxon>
        <taxon>Candidatus Aeolococcales</taxon>
        <taxon>Candidatus Aeolococcaceae</taxon>
        <taxon>Candidatus Amunia</taxon>
    </lineage>
</organism>
<accession>A0A934KKF7</accession>
<dbReference type="CDD" id="cd00419">
    <property type="entry name" value="Ferrochelatase_C"/>
    <property type="match status" value="1"/>
</dbReference>
<dbReference type="Proteomes" id="UP000614410">
    <property type="component" value="Unassembled WGS sequence"/>
</dbReference>
<dbReference type="GO" id="GO:0004325">
    <property type="term" value="F:ferrochelatase activity"/>
    <property type="evidence" value="ECO:0007669"/>
    <property type="project" value="UniProtKB-UniRule"/>
</dbReference>
<evidence type="ECO:0000256" key="6">
    <source>
        <dbReference type="HAMAP-Rule" id="MF_00323"/>
    </source>
</evidence>
<keyword evidence="6" id="KW-0479">Metal-binding</keyword>
<evidence type="ECO:0000256" key="1">
    <source>
        <dbReference type="ARBA" id="ARBA00023004"/>
    </source>
</evidence>
<comment type="subcellular location">
    <subcellularLocation>
        <location evidence="6">Cytoplasm</location>
    </subcellularLocation>
</comment>
<gene>
    <name evidence="6 8" type="primary">hemH</name>
    <name evidence="8" type="ORF">JF887_03165</name>
</gene>
<dbReference type="GO" id="GO:0005737">
    <property type="term" value="C:cytoplasm"/>
    <property type="evidence" value="ECO:0007669"/>
    <property type="project" value="UniProtKB-SubCell"/>
</dbReference>
<dbReference type="NCBIfam" id="TIGR00109">
    <property type="entry name" value="hemH"/>
    <property type="match status" value="1"/>
</dbReference>
<evidence type="ECO:0000313" key="9">
    <source>
        <dbReference type="Proteomes" id="UP000614410"/>
    </source>
</evidence>
<dbReference type="HAMAP" id="MF_00323">
    <property type="entry name" value="Ferrochelatase"/>
    <property type="match status" value="1"/>
</dbReference>
<comment type="function">
    <text evidence="6">Catalyzes the ferrous insertion into protoporphyrin IX.</text>
</comment>
<name>A0A934KKF7_9BACT</name>
<evidence type="ECO:0000256" key="5">
    <source>
        <dbReference type="ARBA" id="ARBA00024536"/>
    </source>
</evidence>
<keyword evidence="1 6" id="KW-0408">Iron</keyword>